<sequence>MKTGAGGSTNIEPIKPETLDKSITFNTIGGLDDHIQCLKEMILLPMMYPEVFRQFQVQPPRGVLFHGPPGTGKTLIARALANECSFGKKKISFFLRKGADLLSKWIGESEKQLRLLFEQAAEKKPSIIFFDELDGLAPVRSSRQDQVHASIVSTLLALMDGLTDRGDVVVIGATNRIDAIDPALRRPGRFDRELFFPLPSRQEREEILKVHLSSWASHPSQQTIGYLAENTVGYCGSDLRALCSEAVIQSFRRIYPQVYGSNHKLLLQPENVKVEKIDFIRAKSLLVPASHRVSQRLGRKLFPVLDPLLQDYLKKCLSVIQQSFPHGLDTSLAKVKLSPNIRLAQLLITGDGPEHGQSSHLAPAVLFKMEHIHAYLLDLAVLHQDTGRSTEEACIQIFQEARRNIPSIIFVPCIDKLWDLVTETVRALLLSQLAQLDPNMPILFMATAECMYESLPQQLQKLFSHYRNEVVVVRPSTADQRKAFFRPLIVDGSLKTPQSPRKRNGTPPPLPRAPTPPPSPLDEVQCKKLYDTEEHTLRELRIFLRDMCKKLANNRLFFMFTKPVDTEEVPDYTTIIKKPMDLETMMMKVDFHKYECARDFLNDIELICQNALEYNPARTSADKQIRHRACSLRDYAYTLIKTEMDSDFEDKCQEIAKKRKERKYRPTEFLPPYIYTPDNRGNNDNIVDEENKEDKSEKLYSSKATHKKRKLRHSWSRGFLKKKRKTNSQSQVEEKVSTSDEPKENDEESKNERREAARETPSAPQGSQSQEHLEKDRVTPDRMLTINCDENTPRRLSASSSLLSPKRSLNDLLSPSELLDNPLDFDDVEEALNETAPAPCSENRVECSQTELEKILDQAVKVTDGSTLITLLDLYNQLNRIVKKYSRTHCRSSLPKQLSDELSRFKGKSSKRNSST</sequence>
<dbReference type="GO" id="GO:0006337">
    <property type="term" value="P:nucleosome disassembly"/>
    <property type="evidence" value="ECO:0007669"/>
    <property type="project" value="TreeGrafter"/>
</dbReference>
<dbReference type="InterPro" id="IPR003960">
    <property type="entry name" value="ATPase_AAA_CS"/>
</dbReference>
<evidence type="ECO:0000256" key="6">
    <source>
        <dbReference type="SAM" id="MobiDB-lite"/>
    </source>
</evidence>
<dbReference type="GO" id="GO:0045815">
    <property type="term" value="P:transcription initiation-coupled chromatin remodeling"/>
    <property type="evidence" value="ECO:0007669"/>
    <property type="project" value="TreeGrafter"/>
</dbReference>
<dbReference type="PROSITE" id="PS00674">
    <property type="entry name" value="AAA"/>
    <property type="match status" value="1"/>
</dbReference>
<name>A0A9P0LLE6_ACAOB</name>
<keyword evidence="3" id="KW-0067">ATP-binding</keyword>
<accession>A0A9P0LLE6</accession>
<dbReference type="GO" id="GO:0016887">
    <property type="term" value="F:ATP hydrolysis activity"/>
    <property type="evidence" value="ECO:0007669"/>
    <property type="project" value="InterPro"/>
</dbReference>
<dbReference type="PROSITE" id="PS00633">
    <property type="entry name" value="BROMODOMAIN_1"/>
    <property type="match status" value="1"/>
</dbReference>
<feature type="compositionally biased region" description="Basic residues" evidence="6">
    <location>
        <begin position="704"/>
        <end position="726"/>
    </location>
</feature>
<dbReference type="CDD" id="cd05528">
    <property type="entry name" value="Bromo_AAA"/>
    <property type="match status" value="1"/>
</dbReference>
<dbReference type="GO" id="GO:0042393">
    <property type="term" value="F:histone binding"/>
    <property type="evidence" value="ECO:0007669"/>
    <property type="project" value="TreeGrafter"/>
</dbReference>
<feature type="region of interest" description="Disordered" evidence="6">
    <location>
        <begin position="492"/>
        <end position="522"/>
    </location>
</feature>
<evidence type="ECO:0000256" key="3">
    <source>
        <dbReference type="ARBA" id="ARBA00022840"/>
    </source>
</evidence>
<dbReference type="Proteomes" id="UP001152888">
    <property type="component" value="Unassembled WGS sequence"/>
</dbReference>
<feature type="compositionally biased region" description="Basic and acidic residues" evidence="6">
    <location>
        <begin position="771"/>
        <end position="780"/>
    </location>
</feature>
<dbReference type="InterPro" id="IPR001487">
    <property type="entry name" value="Bromodomain"/>
</dbReference>
<evidence type="ECO:0000313" key="9">
    <source>
        <dbReference type="Proteomes" id="UP001152888"/>
    </source>
</evidence>
<proteinExistence type="inferred from homology"/>
<comment type="caution">
    <text evidence="8">The sequence shown here is derived from an EMBL/GenBank/DDBJ whole genome shotgun (WGS) entry which is preliminary data.</text>
</comment>
<dbReference type="Pfam" id="PF17862">
    <property type="entry name" value="AAA_lid_3"/>
    <property type="match status" value="1"/>
</dbReference>
<dbReference type="InterPro" id="IPR041569">
    <property type="entry name" value="AAA_lid_3"/>
</dbReference>
<keyword evidence="2" id="KW-0547">Nucleotide-binding</keyword>
<dbReference type="InterPro" id="IPR036427">
    <property type="entry name" value="Bromodomain-like_sf"/>
</dbReference>
<dbReference type="Gene3D" id="1.20.920.10">
    <property type="entry name" value="Bromodomain-like"/>
    <property type="match status" value="1"/>
</dbReference>
<feature type="compositionally biased region" description="Pro residues" evidence="6">
    <location>
        <begin position="506"/>
        <end position="520"/>
    </location>
</feature>
<evidence type="ECO:0000256" key="5">
    <source>
        <dbReference type="PROSITE-ProRule" id="PRU00035"/>
    </source>
</evidence>
<feature type="compositionally biased region" description="Basic and acidic residues" evidence="6">
    <location>
        <begin position="732"/>
        <end position="758"/>
    </location>
</feature>
<dbReference type="PRINTS" id="PR00503">
    <property type="entry name" value="BROMODOMAIN"/>
</dbReference>
<dbReference type="GO" id="GO:0005524">
    <property type="term" value="F:ATP binding"/>
    <property type="evidence" value="ECO:0007669"/>
    <property type="project" value="UniProtKB-KW"/>
</dbReference>
<dbReference type="PANTHER" id="PTHR23069:SF0">
    <property type="entry name" value="TAT-BINDING HOMOLOG 7"/>
    <property type="match status" value="1"/>
</dbReference>
<dbReference type="SMART" id="SM00382">
    <property type="entry name" value="AAA"/>
    <property type="match status" value="1"/>
</dbReference>
<dbReference type="InterPro" id="IPR045199">
    <property type="entry name" value="ATAD2-like"/>
</dbReference>
<dbReference type="EMBL" id="CAKOFQ010007176">
    <property type="protein sequence ID" value="CAH1993588.1"/>
    <property type="molecule type" value="Genomic_DNA"/>
</dbReference>
<dbReference type="InterPro" id="IPR003959">
    <property type="entry name" value="ATPase_AAA_core"/>
</dbReference>
<dbReference type="Gene3D" id="1.10.8.60">
    <property type="match status" value="1"/>
</dbReference>
<dbReference type="AlphaFoldDB" id="A0A9P0LLE6"/>
<dbReference type="PANTHER" id="PTHR23069">
    <property type="entry name" value="AAA DOMAIN-CONTAINING"/>
    <property type="match status" value="1"/>
</dbReference>
<organism evidence="8 9">
    <name type="scientific">Acanthoscelides obtectus</name>
    <name type="common">Bean weevil</name>
    <name type="synonym">Bruchus obtectus</name>
    <dbReference type="NCBI Taxonomy" id="200917"/>
    <lineage>
        <taxon>Eukaryota</taxon>
        <taxon>Metazoa</taxon>
        <taxon>Ecdysozoa</taxon>
        <taxon>Arthropoda</taxon>
        <taxon>Hexapoda</taxon>
        <taxon>Insecta</taxon>
        <taxon>Pterygota</taxon>
        <taxon>Neoptera</taxon>
        <taxon>Endopterygota</taxon>
        <taxon>Coleoptera</taxon>
        <taxon>Polyphaga</taxon>
        <taxon>Cucujiformia</taxon>
        <taxon>Chrysomeloidea</taxon>
        <taxon>Chrysomelidae</taxon>
        <taxon>Bruchinae</taxon>
        <taxon>Bruchini</taxon>
        <taxon>Acanthoscelides</taxon>
    </lineage>
</organism>
<dbReference type="GO" id="GO:0006334">
    <property type="term" value="P:nucleosome assembly"/>
    <property type="evidence" value="ECO:0007669"/>
    <property type="project" value="TreeGrafter"/>
</dbReference>
<dbReference type="GO" id="GO:0005634">
    <property type="term" value="C:nucleus"/>
    <property type="evidence" value="ECO:0007669"/>
    <property type="project" value="TreeGrafter"/>
</dbReference>
<feature type="domain" description="Bromo" evidence="7">
    <location>
        <begin position="552"/>
        <end position="622"/>
    </location>
</feature>
<feature type="compositionally biased region" description="Low complexity" evidence="6">
    <location>
        <begin position="794"/>
        <end position="807"/>
    </location>
</feature>
<dbReference type="Pfam" id="PF00439">
    <property type="entry name" value="Bromodomain"/>
    <property type="match status" value="1"/>
</dbReference>
<dbReference type="FunFam" id="3.40.50.300:FF:000061">
    <property type="entry name" value="ATPase family, AAA domain-containing 2"/>
    <property type="match status" value="1"/>
</dbReference>
<dbReference type="InterPro" id="IPR027417">
    <property type="entry name" value="P-loop_NTPase"/>
</dbReference>
<dbReference type="SMART" id="SM00297">
    <property type="entry name" value="BROMO"/>
    <property type="match status" value="1"/>
</dbReference>
<evidence type="ECO:0000256" key="4">
    <source>
        <dbReference type="ARBA" id="ARBA00023117"/>
    </source>
</evidence>
<dbReference type="SUPFAM" id="SSF47370">
    <property type="entry name" value="Bromodomain"/>
    <property type="match status" value="1"/>
</dbReference>
<feature type="region of interest" description="Disordered" evidence="6">
    <location>
        <begin position="668"/>
        <end position="808"/>
    </location>
</feature>
<keyword evidence="4 5" id="KW-0103">Bromodomain</keyword>
<dbReference type="GO" id="GO:0003682">
    <property type="term" value="F:chromatin binding"/>
    <property type="evidence" value="ECO:0007669"/>
    <property type="project" value="TreeGrafter"/>
</dbReference>
<reference evidence="8" key="1">
    <citation type="submission" date="2022-03" db="EMBL/GenBank/DDBJ databases">
        <authorList>
            <person name="Sayadi A."/>
        </authorList>
    </citation>
    <scope>NUCLEOTIDE SEQUENCE</scope>
</reference>
<keyword evidence="9" id="KW-1185">Reference proteome</keyword>
<dbReference type="SUPFAM" id="SSF52540">
    <property type="entry name" value="P-loop containing nucleoside triphosphate hydrolases"/>
    <property type="match status" value="2"/>
</dbReference>
<dbReference type="InterPro" id="IPR018359">
    <property type="entry name" value="Bromodomain_CS"/>
</dbReference>
<dbReference type="Gene3D" id="3.40.50.300">
    <property type="entry name" value="P-loop containing nucleotide triphosphate hydrolases"/>
    <property type="match status" value="1"/>
</dbReference>
<dbReference type="PROSITE" id="PS50014">
    <property type="entry name" value="BROMODOMAIN_2"/>
    <property type="match status" value="1"/>
</dbReference>
<dbReference type="OrthoDB" id="5421at2759"/>
<dbReference type="Pfam" id="PF00004">
    <property type="entry name" value="AAA"/>
    <property type="match status" value="1"/>
</dbReference>
<dbReference type="InterPro" id="IPR003593">
    <property type="entry name" value="AAA+_ATPase"/>
</dbReference>
<comment type="similarity">
    <text evidence="1">Belongs to the AAA ATPase family.</text>
</comment>
<evidence type="ECO:0000256" key="2">
    <source>
        <dbReference type="ARBA" id="ARBA00022741"/>
    </source>
</evidence>
<gene>
    <name evidence="8" type="ORF">ACAOBT_LOCUS21595</name>
</gene>
<evidence type="ECO:0000313" key="8">
    <source>
        <dbReference type="EMBL" id="CAH1993588.1"/>
    </source>
</evidence>
<protein>
    <recommendedName>
        <fullName evidence="7">Bromo domain-containing protein</fullName>
    </recommendedName>
</protein>
<evidence type="ECO:0000256" key="1">
    <source>
        <dbReference type="ARBA" id="ARBA00006914"/>
    </source>
</evidence>
<evidence type="ECO:0000259" key="7">
    <source>
        <dbReference type="PROSITE" id="PS50014"/>
    </source>
</evidence>